<dbReference type="EMBL" id="CP002408">
    <property type="protein sequence ID" value="AFU59784.1"/>
    <property type="molecule type" value="Genomic_DNA"/>
</dbReference>
<protein>
    <submittedName>
        <fullName evidence="1">Blue (Type 1) copper domain-containing protein</fullName>
    </submittedName>
</protein>
<dbReference type="InterPro" id="IPR008972">
    <property type="entry name" value="Cupredoxin"/>
</dbReference>
<dbReference type="SUPFAM" id="SSF49503">
    <property type="entry name" value="Cupredoxins"/>
    <property type="match status" value="1"/>
</dbReference>
<keyword evidence="2" id="KW-1185">Reference proteome</keyword>
<accession>K0INQ5</accession>
<dbReference type="Gene3D" id="2.60.40.420">
    <property type="entry name" value="Cupredoxins - blue copper proteins"/>
    <property type="match status" value="1"/>
</dbReference>
<proteinExistence type="predicted"/>
<dbReference type="AlphaFoldDB" id="K0INQ5"/>
<dbReference type="KEGG" id="nga:Ngar_c28650"/>
<reference evidence="1 2" key="1">
    <citation type="journal article" date="2012" name="Environ. Microbiol.">
        <title>The genome of the ammonia-oxidizing Candidatus Nitrososphaera gargensis: insights into metabolic versatility and environmental adaptations.</title>
        <authorList>
            <person name="Spang A."/>
            <person name="Poehlein A."/>
            <person name="Offre P."/>
            <person name="Zumbragel S."/>
            <person name="Haider S."/>
            <person name="Rychlik N."/>
            <person name="Nowka B."/>
            <person name="Schmeisser C."/>
            <person name="Lebedeva E.V."/>
            <person name="Rattei T."/>
            <person name="Bohm C."/>
            <person name="Schmid M."/>
            <person name="Galushko A."/>
            <person name="Hatzenpichler R."/>
            <person name="Weinmaier T."/>
            <person name="Daniel R."/>
            <person name="Schleper C."/>
            <person name="Spieck E."/>
            <person name="Streit W."/>
            <person name="Wagner M."/>
        </authorList>
    </citation>
    <scope>NUCLEOTIDE SEQUENCE [LARGE SCALE GENOMIC DNA]</scope>
    <source>
        <strain evidence="2">Ga9.2</strain>
    </source>
</reference>
<dbReference type="HOGENOM" id="CLU_1500326_0_0_2"/>
<dbReference type="InterPro" id="IPR052721">
    <property type="entry name" value="ET_Amicyanin"/>
</dbReference>
<evidence type="ECO:0000313" key="1">
    <source>
        <dbReference type="EMBL" id="AFU59784.1"/>
    </source>
</evidence>
<dbReference type="BioCyc" id="CNIT1237085:G1324-2865-MONOMER"/>
<evidence type="ECO:0000313" key="2">
    <source>
        <dbReference type="Proteomes" id="UP000008037"/>
    </source>
</evidence>
<organism evidence="1 2">
    <name type="scientific">Nitrososphaera gargensis (strain Ga9.2)</name>
    <dbReference type="NCBI Taxonomy" id="1237085"/>
    <lineage>
        <taxon>Archaea</taxon>
        <taxon>Nitrososphaerota</taxon>
        <taxon>Nitrososphaeria</taxon>
        <taxon>Nitrososphaerales</taxon>
        <taxon>Nitrososphaeraceae</taxon>
        <taxon>Nitrososphaera</taxon>
    </lineage>
</organism>
<dbReference type="InParanoid" id="K0INQ5"/>
<dbReference type="Proteomes" id="UP000008037">
    <property type="component" value="Chromosome"/>
</dbReference>
<gene>
    <name evidence="1" type="ordered locus">Ngar_c28650</name>
</gene>
<dbReference type="PANTHER" id="PTHR36507">
    <property type="entry name" value="BLL1555 PROTEIN"/>
    <property type="match status" value="1"/>
</dbReference>
<name>K0INQ5_NITGG</name>
<dbReference type="PANTHER" id="PTHR36507:SF1">
    <property type="entry name" value="BLL1555 PROTEIN"/>
    <property type="match status" value="1"/>
</dbReference>
<sequence length="154" mass="16334">MLGAITGYLTYTYFTAAIPQAGIVESPYRKELSASATDEGTGQAAGDQVDKTKFSNVVTIRILQGAAAQGSPDYDPDAAVVPSDALITWVNEDTTLHTATSGKDMSDPDKGKLFDTSYLQPGGEYSIPAADIGSGEHVYFCELHPYMVSTVTVQ</sequence>
<dbReference type="STRING" id="1237085.Ngar_c28650"/>